<reference evidence="1 2" key="1">
    <citation type="submission" date="2015-12" db="EMBL/GenBank/DDBJ databases">
        <title>Genome sequence of Streptomyces sp. G25.</title>
        <authorList>
            <person name="Poehlein A."/>
            <person name="Roettig A."/>
            <person name="Hiessl S."/>
            <person name="Hauschild P."/>
            <person name="Schauer J."/>
            <person name="Madkour M.H."/>
            <person name="Al-Ansari A.M."/>
            <person name="Almakishah N.H."/>
            <person name="Steinbuechel A."/>
            <person name="Daniel R."/>
        </authorList>
    </citation>
    <scope>NUCLEOTIDE SEQUENCE [LARGE SCALE GENOMIC DNA]</scope>
    <source>
        <strain evidence="2">G25(2015)</strain>
    </source>
</reference>
<dbReference type="RefSeq" id="WP_232789779.1">
    <property type="nucleotide sequence ID" value="NZ_LOHS01000107.1"/>
</dbReference>
<sequence length="142" mass="15643">MSTDEPLNQQPDVPAQQASLLRRMYEVFSTDEREAVLAVALAPDVDWPNVLDGVRLHGHEEVRAYWARQFAAGTPLVRLEGLRLDEEEPGAAAPPGGSPRVVATVRTGMRDETGDHWADALVEHVYSFTVGGLVSRMDVRQP</sequence>
<dbReference type="AlphaFoldDB" id="A0A177HKX9"/>
<accession>A0A177HKX9</accession>
<dbReference type="SUPFAM" id="SSF54427">
    <property type="entry name" value="NTF2-like"/>
    <property type="match status" value="1"/>
</dbReference>
<evidence type="ECO:0000313" key="1">
    <source>
        <dbReference type="EMBL" id="OAH11553.1"/>
    </source>
</evidence>
<organism evidence="1 2">
    <name type="scientific">Streptomyces jeddahensis</name>
    <dbReference type="NCBI Taxonomy" id="1716141"/>
    <lineage>
        <taxon>Bacteria</taxon>
        <taxon>Bacillati</taxon>
        <taxon>Actinomycetota</taxon>
        <taxon>Actinomycetes</taxon>
        <taxon>Kitasatosporales</taxon>
        <taxon>Streptomycetaceae</taxon>
        <taxon>Streptomyces</taxon>
    </lineage>
</organism>
<dbReference type="InterPro" id="IPR032710">
    <property type="entry name" value="NTF2-like_dom_sf"/>
</dbReference>
<gene>
    <name evidence="1" type="ORF">STSP_50630</name>
</gene>
<dbReference type="Gene3D" id="3.10.450.50">
    <property type="match status" value="1"/>
</dbReference>
<proteinExistence type="predicted"/>
<dbReference type="STRING" id="1716141.STSP_50630"/>
<comment type="caution">
    <text evidence="1">The sequence shown here is derived from an EMBL/GenBank/DDBJ whole genome shotgun (WGS) entry which is preliminary data.</text>
</comment>
<name>A0A177HKX9_9ACTN</name>
<dbReference type="Proteomes" id="UP000077381">
    <property type="component" value="Unassembled WGS sequence"/>
</dbReference>
<protein>
    <submittedName>
        <fullName evidence="1">Uncharacterized protein</fullName>
    </submittedName>
</protein>
<evidence type="ECO:0000313" key="2">
    <source>
        <dbReference type="Proteomes" id="UP000077381"/>
    </source>
</evidence>
<dbReference type="EMBL" id="LOHS01000107">
    <property type="protein sequence ID" value="OAH11553.1"/>
    <property type="molecule type" value="Genomic_DNA"/>
</dbReference>
<dbReference type="PATRIC" id="fig|1716141.3.peg.5324"/>
<keyword evidence="2" id="KW-1185">Reference proteome</keyword>